<name>A0A0D0AWY6_9AGAR</name>
<sequence>MSVFGWNLHMPYVASRDSPAPFVTLPCSPDNALIPRSSSNAHCPLFLLHPSNCPYPSSTQRGWIPLLCHTHTLSSFVTASKMGCILDVTQIHHL</sequence>
<gene>
    <name evidence="1" type="ORF">GYMLUDRAFT_48024</name>
</gene>
<dbReference type="HOGENOM" id="CLU_2386395_0_0_1"/>
<reference evidence="1 2" key="1">
    <citation type="submission" date="2014-04" db="EMBL/GenBank/DDBJ databases">
        <title>Evolutionary Origins and Diversification of the Mycorrhizal Mutualists.</title>
        <authorList>
            <consortium name="DOE Joint Genome Institute"/>
            <consortium name="Mycorrhizal Genomics Consortium"/>
            <person name="Kohler A."/>
            <person name="Kuo A."/>
            <person name="Nagy L.G."/>
            <person name="Floudas D."/>
            <person name="Copeland A."/>
            <person name="Barry K.W."/>
            <person name="Cichocki N."/>
            <person name="Veneault-Fourrey C."/>
            <person name="LaButti K."/>
            <person name="Lindquist E.A."/>
            <person name="Lipzen A."/>
            <person name="Lundell T."/>
            <person name="Morin E."/>
            <person name="Murat C."/>
            <person name="Riley R."/>
            <person name="Ohm R."/>
            <person name="Sun H."/>
            <person name="Tunlid A."/>
            <person name="Henrissat B."/>
            <person name="Grigoriev I.V."/>
            <person name="Hibbett D.S."/>
            <person name="Martin F."/>
        </authorList>
    </citation>
    <scope>NUCLEOTIDE SEQUENCE [LARGE SCALE GENOMIC DNA]</scope>
    <source>
        <strain evidence="1 2">FD-317 M1</strain>
    </source>
</reference>
<accession>A0A0D0AWY6</accession>
<evidence type="ECO:0000313" key="1">
    <source>
        <dbReference type="EMBL" id="KIK55070.1"/>
    </source>
</evidence>
<keyword evidence="2" id="KW-1185">Reference proteome</keyword>
<proteinExistence type="predicted"/>
<dbReference type="AlphaFoldDB" id="A0A0D0AWY6"/>
<dbReference type="Proteomes" id="UP000053593">
    <property type="component" value="Unassembled WGS sequence"/>
</dbReference>
<organism evidence="1 2">
    <name type="scientific">Collybiopsis luxurians FD-317 M1</name>
    <dbReference type="NCBI Taxonomy" id="944289"/>
    <lineage>
        <taxon>Eukaryota</taxon>
        <taxon>Fungi</taxon>
        <taxon>Dikarya</taxon>
        <taxon>Basidiomycota</taxon>
        <taxon>Agaricomycotina</taxon>
        <taxon>Agaricomycetes</taxon>
        <taxon>Agaricomycetidae</taxon>
        <taxon>Agaricales</taxon>
        <taxon>Marasmiineae</taxon>
        <taxon>Omphalotaceae</taxon>
        <taxon>Collybiopsis</taxon>
        <taxon>Collybiopsis luxurians</taxon>
    </lineage>
</organism>
<protein>
    <submittedName>
        <fullName evidence="1">Uncharacterized protein</fullName>
    </submittedName>
</protein>
<dbReference type="EMBL" id="KN834809">
    <property type="protein sequence ID" value="KIK55070.1"/>
    <property type="molecule type" value="Genomic_DNA"/>
</dbReference>
<evidence type="ECO:0000313" key="2">
    <source>
        <dbReference type="Proteomes" id="UP000053593"/>
    </source>
</evidence>